<evidence type="ECO:0000313" key="1">
    <source>
        <dbReference type="EMBL" id="KAG2190025.1"/>
    </source>
</evidence>
<dbReference type="EMBL" id="JAEPRC010001088">
    <property type="protein sequence ID" value="KAG2190025.1"/>
    <property type="molecule type" value="Genomic_DNA"/>
</dbReference>
<keyword evidence="2" id="KW-1185">Reference proteome</keyword>
<gene>
    <name evidence="1" type="ORF">INT46_011183</name>
</gene>
<comment type="caution">
    <text evidence="1">The sequence shown here is derived from an EMBL/GenBank/DDBJ whole genome shotgun (WGS) entry which is preliminary data.</text>
</comment>
<proteinExistence type="predicted"/>
<dbReference type="OrthoDB" id="2282487at2759"/>
<organism evidence="1 2">
    <name type="scientific">Mucor plumbeus</name>
    <dbReference type="NCBI Taxonomy" id="97098"/>
    <lineage>
        <taxon>Eukaryota</taxon>
        <taxon>Fungi</taxon>
        <taxon>Fungi incertae sedis</taxon>
        <taxon>Mucoromycota</taxon>
        <taxon>Mucoromycotina</taxon>
        <taxon>Mucoromycetes</taxon>
        <taxon>Mucorales</taxon>
        <taxon>Mucorineae</taxon>
        <taxon>Mucoraceae</taxon>
        <taxon>Mucor</taxon>
    </lineage>
</organism>
<dbReference type="Proteomes" id="UP000650833">
    <property type="component" value="Unassembled WGS sequence"/>
</dbReference>
<protein>
    <submittedName>
        <fullName evidence="1">Uncharacterized protein</fullName>
    </submittedName>
</protein>
<sequence length="119" mass="13682">MSLQIFFEDGKGNAMDEDGHEPVQMELDMDAYPLDDVTDFNIHSELKLPEKLNKLNVIKDDVSSPVHSTKSRATRRHGDNIKELFFFEVYEKGLNAGEAAKVVNIPRRTAYNWLKKDQE</sequence>
<name>A0A8H7UNT9_9FUNG</name>
<evidence type="ECO:0000313" key="2">
    <source>
        <dbReference type="Proteomes" id="UP000650833"/>
    </source>
</evidence>
<dbReference type="AlphaFoldDB" id="A0A8H7UNT9"/>
<accession>A0A8H7UNT9</accession>
<reference evidence="1" key="1">
    <citation type="submission" date="2020-12" db="EMBL/GenBank/DDBJ databases">
        <title>Metabolic potential, ecology and presence of endohyphal bacteria is reflected in genomic diversity of Mucoromycotina.</title>
        <authorList>
            <person name="Muszewska A."/>
            <person name="Okrasinska A."/>
            <person name="Steczkiewicz K."/>
            <person name="Drgas O."/>
            <person name="Orlowska M."/>
            <person name="Perlinska-Lenart U."/>
            <person name="Aleksandrzak-Piekarczyk T."/>
            <person name="Szatraj K."/>
            <person name="Zielenkiewicz U."/>
            <person name="Pilsyk S."/>
            <person name="Malc E."/>
            <person name="Mieczkowski P."/>
            <person name="Kruszewska J.S."/>
            <person name="Biernat P."/>
            <person name="Pawlowska J."/>
        </authorList>
    </citation>
    <scope>NUCLEOTIDE SEQUENCE</scope>
    <source>
        <strain evidence="1">CBS 226.32</strain>
    </source>
</reference>